<feature type="compositionally biased region" description="Basic and acidic residues" evidence="1">
    <location>
        <begin position="1"/>
        <end position="13"/>
    </location>
</feature>
<gene>
    <name evidence="2" type="ORF">NCTC11470_02586</name>
</gene>
<protein>
    <submittedName>
        <fullName evidence="2">Uncharacterized protein</fullName>
    </submittedName>
</protein>
<evidence type="ECO:0000313" key="3">
    <source>
        <dbReference type="Proteomes" id="UP000254835"/>
    </source>
</evidence>
<name>A0A380PV87_YERFR</name>
<feature type="region of interest" description="Disordered" evidence="1">
    <location>
        <begin position="1"/>
        <end position="91"/>
    </location>
</feature>
<proteinExistence type="predicted"/>
<feature type="compositionally biased region" description="Basic residues" evidence="1">
    <location>
        <begin position="34"/>
        <end position="53"/>
    </location>
</feature>
<organism evidence="2 3">
    <name type="scientific">Yersinia frederiksenii</name>
    <dbReference type="NCBI Taxonomy" id="29484"/>
    <lineage>
        <taxon>Bacteria</taxon>
        <taxon>Pseudomonadati</taxon>
        <taxon>Pseudomonadota</taxon>
        <taxon>Gammaproteobacteria</taxon>
        <taxon>Enterobacterales</taxon>
        <taxon>Yersiniaceae</taxon>
        <taxon>Yersinia</taxon>
    </lineage>
</organism>
<accession>A0A380PV87</accession>
<evidence type="ECO:0000313" key="2">
    <source>
        <dbReference type="EMBL" id="SUP77515.1"/>
    </source>
</evidence>
<sequence>MDAERGPLEHGCESARSVSKMMNRGHPRSGQAIRAKRGIPQRGRRPLWRLVHRRLSEPRSSDNRTGSTIRVSTDNNNLNFTNMKTKASAKL</sequence>
<dbReference type="AlphaFoldDB" id="A0A380PV87"/>
<evidence type="ECO:0000256" key="1">
    <source>
        <dbReference type="SAM" id="MobiDB-lite"/>
    </source>
</evidence>
<feature type="compositionally biased region" description="Polar residues" evidence="1">
    <location>
        <begin position="63"/>
        <end position="85"/>
    </location>
</feature>
<dbReference type="Proteomes" id="UP000254835">
    <property type="component" value="Unassembled WGS sequence"/>
</dbReference>
<dbReference type="EMBL" id="UHJA01000001">
    <property type="protein sequence ID" value="SUP77515.1"/>
    <property type="molecule type" value="Genomic_DNA"/>
</dbReference>
<reference evidence="2 3" key="1">
    <citation type="submission" date="2018-06" db="EMBL/GenBank/DDBJ databases">
        <authorList>
            <consortium name="Pathogen Informatics"/>
            <person name="Doyle S."/>
        </authorList>
    </citation>
    <scope>NUCLEOTIDE SEQUENCE [LARGE SCALE GENOMIC DNA]</scope>
    <source>
        <strain evidence="2 3">NCTC11470</strain>
    </source>
</reference>